<dbReference type="EMBL" id="GBXM01091687">
    <property type="protein sequence ID" value="JAH16890.1"/>
    <property type="molecule type" value="Transcribed_RNA"/>
</dbReference>
<protein>
    <submittedName>
        <fullName evidence="1">Uncharacterized protein</fullName>
    </submittedName>
</protein>
<evidence type="ECO:0000313" key="1">
    <source>
        <dbReference type="EMBL" id="JAH16890.1"/>
    </source>
</evidence>
<organism evidence="1">
    <name type="scientific">Anguilla anguilla</name>
    <name type="common">European freshwater eel</name>
    <name type="synonym">Muraena anguilla</name>
    <dbReference type="NCBI Taxonomy" id="7936"/>
    <lineage>
        <taxon>Eukaryota</taxon>
        <taxon>Metazoa</taxon>
        <taxon>Chordata</taxon>
        <taxon>Craniata</taxon>
        <taxon>Vertebrata</taxon>
        <taxon>Euteleostomi</taxon>
        <taxon>Actinopterygii</taxon>
        <taxon>Neopterygii</taxon>
        <taxon>Teleostei</taxon>
        <taxon>Anguilliformes</taxon>
        <taxon>Anguillidae</taxon>
        <taxon>Anguilla</taxon>
    </lineage>
</organism>
<reference evidence="1" key="1">
    <citation type="submission" date="2014-11" db="EMBL/GenBank/DDBJ databases">
        <authorList>
            <person name="Amaro Gonzalez C."/>
        </authorList>
    </citation>
    <scope>NUCLEOTIDE SEQUENCE</scope>
</reference>
<accession>A0A0E9QKM6</accession>
<name>A0A0E9QKM6_ANGAN</name>
<sequence>MLLAHAVVDLGLQNKSANEEK</sequence>
<proteinExistence type="predicted"/>
<dbReference type="AlphaFoldDB" id="A0A0E9QKM6"/>
<reference evidence="1" key="2">
    <citation type="journal article" date="2015" name="Fish Shellfish Immunol.">
        <title>Early steps in the European eel (Anguilla anguilla)-Vibrio vulnificus interaction in the gills: Role of the RtxA13 toxin.</title>
        <authorList>
            <person name="Callol A."/>
            <person name="Pajuelo D."/>
            <person name="Ebbesson L."/>
            <person name="Teles M."/>
            <person name="MacKenzie S."/>
            <person name="Amaro C."/>
        </authorList>
    </citation>
    <scope>NUCLEOTIDE SEQUENCE</scope>
</reference>